<dbReference type="AlphaFoldDB" id="A0A9Q9DXW9"/>
<dbReference type="VEuPathDB" id="FungiDB:yc1106_09663"/>
<evidence type="ECO:0000313" key="3">
    <source>
        <dbReference type="Proteomes" id="UP001056012"/>
    </source>
</evidence>
<dbReference type="EMBL" id="CP089281">
    <property type="protein sequence ID" value="USP82389.1"/>
    <property type="molecule type" value="Genomic_DNA"/>
</dbReference>
<dbReference type="Proteomes" id="UP001056012">
    <property type="component" value="Chromosome 8"/>
</dbReference>
<proteinExistence type="predicted"/>
<feature type="transmembrane region" description="Helical" evidence="1">
    <location>
        <begin position="109"/>
        <end position="129"/>
    </location>
</feature>
<feature type="transmembrane region" description="Helical" evidence="1">
    <location>
        <begin position="42"/>
        <end position="62"/>
    </location>
</feature>
<feature type="transmembrane region" description="Helical" evidence="1">
    <location>
        <begin position="12"/>
        <end position="36"/>
    </location>
</feature>
<reference evidence="2" key="1">
    <citation type="submission" date="2021-12" db="EMBL/GenBank/DDBJ databases">
        <title>Curvularia clavata genome.</title>
        <authorList>
            <person name="Cao Y."/>
        </authorList>
    </citation>
    <scope>NUCLEOTIDE SEQUENCE</scope>
    <source>
        <strain evidence="2">Yc1106</strain>
    </source>
</reference>
<keyword evidence="1" id="KW-0472">Membrane</keyword>
<gene>
    <name evidence="2" type="ORF">yc1106_09663</name>
</gene>
<keyword evidence="1" id="KW-0812">Transmembrane</keyword>
<evidence type="ECO:0000256" key="1">
    <source>
        <dbReference type="SAM" id="Phobius"/>
    </source>
</evidence>
<keyword evidence="1" id="KW-1133">Transmembrane helix</keyword>
<name>A0A9Q9DXW9_CURCL</name>
<evidence type="ECO:0000313" key="2">
    <source>
        <dbReference type="EMBL" id="USP82389.1"/>
    </source>
</evidence>
<organism evidence="2 3">
    <name type="scientific">Curvularia clavata</name>
    <dbReference type="NCBI Taxonomy" id="95742"/>
    <lineage>
        <taxon>Eukaryota</taxon>
        <taxon>Fungi</taxon>
        <taxon>Dikarya</taxon>
        <taxon>Ascomycota</taxon>
        <taxon>Pezizomycotina</taxon>
        <taxon>Dothideomycetes</taxon>
        <taxon>Pleosporomycetidae</taxon>
        <taxon>Pleosporales</taxon>
        <taxon>Pleosporineae</taxon>
        <taxon>Pleosporaceae</taxon>
        <taxon>Curvularia</taxon>
    </lineage>
</organism>
<sequence>MSSRTIHGSEVRLNILGAELSIAISVVGVLCVALAFKFWMLLVALIIYALGSALPVFTMSLVKSSLIALAHSDVQDFSIIMLIKTLGSLVGAPLMTVLWVQAIKLGGGFVGLPYFVSACIYLVAAWVTARLRN</sequence>
<dbReference type="OrthoDB" id="194139at2759"/>
<feature type="transmembrane region" description="Helical" evidence="1">
    <location>
        <begin position="82"/>
        <end position="103"/>
    </location>
</feature>
<protein>
    <submittedName>
        <fullName evidence="2">Uncharacterized protein</fullName>
    </submittedName>
</protein>
<accession>A0A9Q9DXW9</accession>
<keyword evidence="3" id="KW-1185">Reference proteome</keyword>